<evidence type="ECO:0000313" key="1">
    <source>
        <dbReference type="EMBL" id="GJS91021.1"/>
    </source>
</evidence>
<reference evidence="1" key="1">
    <citation type="journal article" date="2022" name="Int. J. Mol. Sci.">
        <title>Draft Genome of Tanacetum Coccineum: Genomic Comparison of Closely Related Tanacetum-Family Plants.</title>
        <authorList>
            <person name="Yamashiro T."/>
            <person name="Shiraishi A."/>
            <person name="Nakayama K."/>
            <person name="Satake H."/>
        </authorList>
    </citation>
    <scope>NUCLEOTIDE SEQUENCE</scope>
</reference>
<organism evidence="1 2">
    <name type="scientific">Tanacetum coccineum</name>
    <dbReference type="NCBI Taxonomy" id="301880"/>
    <lineage>
        <taxon>Eukaryota</taxon>
        <taxon>Viridiplantae</taxon>
        <taxon>Streptophyta</taxon>
        <taxon>Embryophyta</taxon>
        <taxon>Tracheophyta</taxon>
        <taxon>Spermatophyta</taxon>
        <taxon>Magnoliopsida</taxon>
        <taxon>eudicotyledons</taxon>
        <taxon>Gunneridae</taxon>
        <taxon>Pentapetalae</taxon>
        <taxon>asterids</taxon>
        <taxon>campanulids</taxon>
        <taxon>Asterales</taxon>
        <taxon>Asteraceae</taxon>
        <taxon>Asteroideae</taxon>
        <taxon>Anthemideae</taxon>
        <taxon>Anthemidinae</taxon>
        <taxon>Tanacetum</taxon>
    </lineage>
</organism>
<proteinExistence type="predicted"/>
<dbReference type="Proteomes" id="UP001151760">
    <property type="component" value="Unassembled WGS sequence"/>
</dbReference>
<name>A0ABQ4ZNW8_9ASTR</name>
<protein>
    <submittedName>
        <fullName evidence="1">Uncharacterized protein</fullName>
    </submittedName>
</protein>
<evidence type="ECO:0000313" key="2">
    <source>
        <dbReference type="Proteomes" id="UP001151760"/>
    </source>
</evidence>
<keyword evidence="2" id="KW-1185">Reference proteome</keyword>
<dbReference type="EMBL" id="BQNB010011472">
    <property type="protein sequence ID" value="GJS91021.1"/>
    <property type="molecule type" value="Genomic_DNA"/>
</dbReference>
<accession>A0ABQ4ZNW8</accession>
<comment type="caution">
    <text evidence="1">The sequence shown here is derived from an EMBL/GenBank/DDBJ whole genome shotgun (WGS) entry which is preliminary data.</text>
</comment>
<sequence length="165" mass="19228">MSRSSNTKVFTPFANPKRQFQKRKDVTPIAVHNIYSFYRSESSESESEEVSEIDIETLTLEQYLTLNRNNTHRGVKRPEIRENVAFEIKSQLLRELCDNTFSGNKTEDAMEHIRKVLEIASLFNTPGILRDDMLLRIFPFTLIGSAKRWLGRTSSEILKTWDELK</sequence>
<reference evidence="1" key="2">
    <citation type="submission" date="2022-01" db="EMBL/GenBank/DDBJ databases">
        <authorList>
            <person name="Yamashiro T."/>
            <person name="Shiraishi A."/>
            <person name="Satake H."/>
            <person name="Nakayama K."/>
        </authorList>
    </citation>
    <scope>NUCLEOTIDE SEQUENCE</scope>
</reference>
<gene>
    <name evidence="1" type="ORF">Tco_0773657</name>
</gene>